<dbReference type="GO" id="GO:0035735">
    <property type="term" value="P:intraciliary transport involved in cilium assembly"/>
    <property type="evidence" value="ECO:0007669"/>
    <property type="project" value="TreeGrafter"/>
</dbReference>
<evidence type="ECO:0000256" key="4">
    <source>
        <dbReference type="ARBA" id="ARBA00022803"/>
    </source>
</evidence>
<keyword evidence="3" id="KW-0677">Repeat</keyword>
<dbReference type="SUPFAM" id="SSF48452">
    <property type="entry name" value="TPR-like"/>
    <property type="match status" value="1"/>
</dbReference>
<reference evidence="6" key="1">
    <citation type="submission" date="2015-04" db="EMBL/GenBank/DDBJ databases">
        <title>The genome sequence of the plant pathogenic Rhizarian Plasmodiophora brassicae reveals insights in its biotrophic life cycle and the origin of chitin synthesis.</title>
        <authorList>
            <person name="Schwelm A."/>
            <person name="Fogelqvist J."/>
            <person name="Knaust A."/>
            <person name="Julke S."/>
            <person name="Lilja T."/>
            <person name="Dhandapani V."/>
            <person name="Bonilla-Rosso G."/>
            <person name="Karlsson M."/>
            <person name="Shevchenko A."/>
            <person name="Choi S.R."/>
            <person name="Kim H.G."/>
            <person name="Park J.Y."/>
            <person name="Lim Y.P."/>
            <person name="Ludwig-Muller J."/>
            <person name="Dixelius C."/>
        </authorList>
    </citation>
    <scope>NUCLEOTIDE SEQUENCE</scope>
    <source>
        <tissue evidence="6">Potato root galls</tissue>
    </source>
</reference>
<organism evidence="6">
    <name type="scientific">Spongospora subterranea</name>
    <dbReference type="NCBI Taxonomy" id="70186"/>
    <lineage>
        <taxon>Eukaryota</taxon>
        <taxon>Sar</taxon>
        <taxon>Rhizaria</taxon>
        <taxon>Endomyxa</taxon>
        <taxon>Phytomyxea</taxon>
        <taxon>Plasmodiophorida</taxon>
        <taxon>Plasmodiophoridae</taxon>
        <taxon>Spongospora</taxon>
    </lineage>
</organism>
<sequence length="188" mass="21690">MASCYFLLQQFDDVLVYLSSIQTYFQNDDRFNWNFGVALAKVGRYAEAAQALANVQNQTRRKQYDFIAWSARIDIYMGQANQAWEKYLEMETSANSFSLLLLIANDSYRCKEYSYAAKAFDVLWRLDPIPEYWEGKRGACCGVLQLMIAGKAKRSQLAEAVNLLKTNSDMPQAQFIARVMNKHWLESV</sequence>
<dbReference type="GO" id="GO:0120170">
    <property type="term" value="F:intraciliary transport particle B binding"/>
    <property type="evidence" value="ECO:0007669"/>
    <property type="project" value="TreeGrafter"/>
</dbReference>
<proteinExistence type="inferred from homology"/>
<evidence type="ECO:0000313" key="6">
    <source>
        <dbReference type="EMBL" id="CRZ03382.1"/>
    </source>
</evidence>
<accession>A0A0H5QP54</accession>
<dbReference type="PANTHER" id="PTHR14781">
    <property type="entry name" value="INTRAFLAGELLAR TRANSPORT PROTEIN 56"/>
    <property type="match status" value="1"/>
</dbReference>
<dbReference type="InterPro" id="IPR011990">
    <property type="entry name" value="TPR-like_helical_dom_sf"/>
</dbReference>
<evidence type="ECO:0000256" key="1">
    <source>
        <dbReference type="ARBA" id="ARBA00004138"/>
    </source>
</evidence>
<evidence type="ECO:0000256" key="2">
    <source>
        <dbReference type="ARBA" id="ARBA00007834"/>
    </source>
</evidence>
<evidence type="ECO:0000256" key="3">
    <source>
        <dbReference type="ARBA" id="ARBA00022737"/>
    </source>
</evidence>
<protein>
    <submittedName>
        <fullName evidence="6">Uncharacterized protein</fullName>
    </submittedName>
</protein>
<dbReference type="EMBL" id="HACM01002940">
    <property type="protein sequence ID" value="CRZ03382.1"/>
    <property type="molecule type" value="Transcribed_RNA"/>
</dbReference>
<comment type="similarity">
    <text evidence="2">Belongs to the IFT56 family.</text>
</comment>
<evidence type="ECO:0000256" key="5">
    <source>
        <dbReference type="ARBA" id="ARBA00023273"/>
    </source>
</evidence>
<keyword evidence="4" id="KW-0802">TPR repeat</keyword>
<name>A0A0H5QP54_9EUKA</name>
<dbReference type="Gene3D" id="1.25.40.10">
    <property type="entry name" value="Tetratricopeptide repeat domain"/>
    <property type="match status" value="1"/>
</dbReference>
<dbReference type="AlphaFoldDB" id="A0A0H5QP54"/>
<dbReference type="PANTHER" id="PTHR14781:SF0">
    <property type="entry name" value="INTRAFLAGELLAR TRANSPORT PROTEIN 56"/>
    <property type="match status" value="1"/>
</dbReference>
<dbReference type="InterPro" id="IPR030511">
    <property type="entry name" value="TTC26"/>
</dbReference>
<dbReference type="GO" id="GO:0036064">
    <property type="term" value="C:ciliary basal body"/>
    <property type="evidence" value="ECO:0007669"/>
    <property type="project" value="TreeGrafter"/>
</dbReference>
<dbReference type="GO" id="GO:0097546">
    <property type="term" value="C:ciliary base"/>
    <property type="evidence" value="ECO:0007669"/>
    <property type="project" value="TreeGrafter"/>
</dbReference>
<dbReference type="GO" id="GO:0030992">
    <property type="term" value="C:intraciliary transport particle B"/>
    <property type="evidence" value="ECO:0007669"/>
    <property type="project" value="TreeGrafter"/>
</dbReference>
<comment type="subcellular location">
    <subcellularLocation>
        <location evidence="1">Cell projection</location>
        <location evidence="1">Cilium</location>
    </subcellularLocation>
</comment>
<keyword evidence="5" id="KW-0966">Cell projection</keyword>
<dbReference type="GO" id="GO:0035720">
    <property type="term" value="P:intraciliary anterograde transport"/>
    <property type="evidence" value="ECO:0007669"/>
    <property type="project" value="TreeGrafter"/>
</dbReference>